<evidence type="ECO:0000256" key="4">
    <source>
        <dbReference type="ARBA" id="ARBA00022827"/>
    </source>
</evidence>
<comment type="cofactor">
    <cofactor evidence="1">
        <name>FAD</name>
        <dbReference type="ChEBI" id="CHEBI:57692"/>
    </cofactor>
</comment>
<dbReference type="Pfam" id="PF07992">
    <property type="entry name" value="Pyr_redox_2"/>
    <property type="match status" value="1"/>
</dbReference>
<dbReference type="InterPro" id="IPR023753">
    <property type="entry name" value="FAD/NAD-binding_dom"/>
</dbReference>
<reference evidence="7 8" key="1">
    <citation type="submission" date="2019-12" db="EMBL/GenBank/DDBJ databases">
        <title>Comparative genomics gives insights into the taxonomy of the Azoarcus-Aromatoleum group and reveals separate origins of nif in the plant-associated Azoarcus and non-plant-associated Aromatoleum sub-groups.</title>
        <authorList>
            <person name="Lafos M."/>
            <person name="Maluk M."/>
            <person name="Batista M."/>
            <person name="Junghare M."/>
            <person name="Carmona M."/>
            <person name="Faoro H."/>
            <person name="Cruz L.M."/>
            <person name="Battistoni F."/>
            <person name="De Souza E."/>
            <person name="Pedrosa F."/>
            <person name="Chen W.-M."/>
            <person name="Poole P.S."/>
            <person name="Dixon R.A."/>
            <person name="James E.K."/>
        </authorList>
    </citation>
    <scope>NUCLEOTIDE SEQUENCE [LARGE SCALE GENOMIC DNA]</scope>
    <source>
        <strain evidence="7 8">ToN1</strain>
    </source>
</reference>
<evidence type="ECO:0000256" key="2">
    <source>
        <dbReference type="ARBA" id="ARBA00005272"/>
    </source>
</evidence>
<organism evidence="7 8">
    <name type="scientific">Aromatoleum petrolei</name>
    <dbReference type="NCBI Taxonomy" id="76116"/>
    <lineage>
        <taxon>Bacteria</taxon>
        <taxon>Pseudomonadati</taxon>
        <taxon>Pseudomonadota</taxon>
        <taxon>Betaproteobacteria</taxon>
        <taxon>Rhodocyclales</taxon>
        <taxon>Rhodocyclaceae</taxon>
        <taxon>Aromatoleum</taxon>
    </lineage>
</organism>
<evidence type="ECO:0000256" key="3">
    <source>
        <dbReference type="ARBA" id="ARBA00022630"/>
    </source>
</evidence>
<name>A0ABX1MLY5_9RHOO</name>
<keyword evidence="8" id="KW-1185">Reference proteome</keyword>
<keyword evidence="5" id="KW-0560">Oxidoreductase</keyword>
<dbReference type="PRINTS" id="PR00368">
    <property type="entry name" value="FADPNR"/>
</dbReference>
<keyword evidence="4" id="KW-0274">FAD</keyword>
<dbReference type="PANTHER" id="PTHR42913">
    <property type="entry name" value="APOPTOSIS-INDUCING FACTOR 1"/>
    <property type="match status" value="1"/>
</dbReference>
<dbReference type="Gene3D" id="3.50.50.100">
    <property type="match status" value="1"/>
</dbReference>
<dbReference type="PANTHER" id="PTHR42913:SF3">
    <property type="entry name" value="64 KDA MITOCHONDRIAL NADH DEHYDROGENASE (EUROFUNG)"/>
    <property type="match status" value="1"/>
</dbReference>
<gene>
    <name evidence="7" type="ORF">GPA26_10865</name>
</gene>
<dbReference type="Proteomes" id="UP000652074">
    <property type="component" value="Unassembled WGS sequence"/>
</dbReference>
<feature type="domain" description="FAD/NAD(P)-binding" evidence="6">
    <location>
        <begin position="4"/>
        <end position="314"/>
    </location>
</feature>
<evidence type="ECO:0000256" key="5">
    <source>
        <dbReference type="ARBA" id="ARBA00023002"/>
    </source>
</evidence>
<evidence type="ECO:0000256" key="1">
    <source>
        <dbReference type="ARBA" id="ARBA00001974"/>
    </source>
</evidence>
<dbReference type="PRINTS" id="PR00411">
    <property type="entry name" value="PNDRDTASEI"/>
</dbReference>
<evidence type="ECO:0000313" key="7">
    <source>
        <dbReference type="EMBL" id="NMF88973.1"/>
    </source>
</evidence>
<dbReference type="InterPro" id="IPR036188">
    <property type="entry name" value="FAD/NAD-bd_sf"/>
</dbReference>
<dbReference type="InterPro" id="IPR051169">
    <property type="entry name" value="NADH-Q_oxidoreductase"/>
</dbReference>
<dbReference type="EMBL" id="WTVR01000018">
    <property type="protein sequence ID" value="NMF88973.1"/>
    <property type="molecule type" value="Genomic_DNA"/>
</dbReference>
<protein>
    <submittedName>
        <fullName evidence="7">NAD(P)/FAD-dependent oxidoreductase</fullName>
    </submittedName>
</protein>
<sequence>MRKHILIAGSGFAGTWAAISAARAVALAGKEAEVAITVVSPSANLVIRPRLYEAVIEDMNPDIKPLLDAVGVQHVAGTVTEISSDARRVTVARADGQAVQMHYDKFVLAAGSQLFTPPIPGLHEHSFNVDQLENARKLEAHIRSLAARTPTGARNTVVIAGSGLTGIETAADMGGRLKAVLGDDAEIRVILVEQASTIAPHLSAAARAVVEGALAECGVEFKVGAGVVSIDAQGIELSSGERVESDTIVWTAGARAHALAAQIPGEHDRLGRLVADACLRARGTGDIFVTGDVARAATDDLGHFALMSCQHAMSLGRVAGHNAAAELVGLPLHSYSQPKYVTCLDLGPWGALYTEGWGQQVSLVREDAKSLKREITTKWIYPPAPDREAAFAVANPDFVIVP</sequence>
<proteinExistence type="inferred from homology"/>
<dbReference type="RefSeq" id="WP_169206421.1">
    <property type="nucleotide sequence ID" value="NZ_CP059560.1"/>
</dbReference>
<dbReference type="SUPFAM" id="SSF51905">
    <property type="entry name" value="FAD/NAD(P)-binding domain"/>
    <property type="match status" value="1"/>
</dbReference>
<evidence type="ECO:0000313" key="8">
    <source>
        <dbReference type="Proteomes" id="UP000652074"/>
    </source>
</evidence>
<evidence type="ECO:0000259" key="6">
    <source>
        <dbReference type="Pfam" id="PF07992"/>
    </source>
</evidence>
<keyword evidence="3" id="KW-0285">Flavoprotein</keyword>
<comment type="similarity">
    <text evidence="2">Belongs to the NADH dehydrogenase family.</text>
</comment>
<accession>A0ABX1MLY5</accession>
<comment type="caution">
    <text evidence="7">The sequence shown here is derived from an EMBL/GenBank/DDBJ whole genome shotgun (WGS) entry which is preliminary data.</text>
</comment>